<dbReference type="Proteomes" id="UP000722989">
    <property type="component" value="Unassembled WGS sequence"/>
</dbReference>
<keyword evidence="7" id="KW-0067">ATP-binding</keyword>
<dbReference type="CDD" id="cd16917">
    <property type="entry name" value="HATPase_UhpB-NarQ-NarX-like"/>
    <property type="match status" value="1"/>
</dbReference>
<dbReference type="RefSeq" id="WP_167928833.1">
    <property type="nucleotide sequence ID" value="NZ_JAATVY010000040.1"/>
</dbReference>
<keyword evidence="4" id="KW-0808">Transferase</keyword>
<dbReference type="SMART" id="SM00387">
    <property type="entry name" value="HATPase_c"/>
    <property type="match status" value="1"/>
</dbReference>
<dbReference type="Pfam" id="PF07730">
    <property type="entry name" value="HisKA_3"/>
    <property type="match status" value="1"/>
</dbReference>
<evidence type="ECO:0000256" key="5">
    <source>
        <dbReference type="ARBA" id="ARBA00022741"/>
    </source>
</evidence>
<keyword evidence="5" id="KW-0547">Nucleotide-binding</keyword>
<feature type="transmembrane region" description="Helical" evidence="9">
    <location>
        <begin position="70"/>
        <end position="91"/>
    </location>
</feature>
<dbReference type="SUPFAM" id="SSF55874">
    <property type="entry name" value="ATPase domain of HSP90 chaperone/DNA topoisomerase II/histidine kinase"/>
    <property type="match status" value="1"/>
</dbReference>
<evidence type="ECO:0000256" key="4">
    <source>
        <dbReference type="ARBA" id="ARBA00022679"/>
    </source>
</evidence>
<evidence type="ECO:0000256" key="7">
    <source>
        <dbReference type="ARBA" id="ARBA00022840"/>
    </source>
</evidence>
<dbReference type="InterPro" id="IPR036890">
    <property type="entry name" value="HATPase_C_sf"/>
</dbReference>
<protein>
    <recommendedName>
        <fullName evidence="2">histidine kinase</fullName>
        <ecNumber evidence="2">2.7.13.3</ecNumber>
    </recommendedName>
</protein>
<evidence type="ECO:0000256" key="9">
    <source>
        <dbReference type="SAM" id="Phobius"/>
    </source>
</evidence>
<keyword evidence="8" id="KW-0902">Two-component regulatory system</keyword>
<evidence type="ECO:0000313" key="11">
    <source>
        <dbReference type="EMBL" id="NJC73929.1"/>
    </source>
</evidence>
<dbReference type="InterPro" id="IPR005467">
    <property type="entry name" value="His_kinase_dom"/>
</dbReference>
<dbReference type="Gene3D" id="1.20.5.1930">
    <property type="match status" value="1"/>
</dbReference>
<keyword evidence="9" id="KW-0472">Membrane</keyword>
<dbReference type="EMBL" id="JAATVY010000040">
    <property type="protein sequence ID" value="NJC73929.1"/>
    <property type="molecule type" value="Genomic_DNA"/>
</dbReference>
<evidence type="ECO:0000259" key="10">
    <source>
        <dbReference type="PROSITE" id="PS50109"/>
    </source>
</evidence>
<dbReference type="Gene3D" id="3.30.565.10">
    <property type="entry name" value="Histidine kinase-like ATPase, C-terminal domain"/>
    <property type="match status" value="1"/>
</dbReference>
<reference evidence="11 12" key="1">
    <citation type="submission" date="2020-03" db="EMBL/GenBank/DDBJ databases">
        <title>WGS of the type strain of Planosporangium spp.</title>
        <authorList>
            <person name="Thawai C."/>
        </authorList>
    </citation>
    <scope>NUCLEOTIDE SEQUENCE [LARGE SCALE GENOMIC DNA]</scope>
    <source>
        <strain evidence="11 12">TBRC 5610</strain>
    </source>
</reference>
<accession>A0ABX0Y9N1</accession>
<keyword evidence="9" id="KW-1133">Transmembrane helix</keyword>
<evidence type="ECO:0000256" key="8">
    <source>
        <dbReference type="ARBA" id="ARBA00023012"/>
    </source>
</evidence>
<evidence type="ECO:0000256" key="2">
    <source>
        <dbReference type="ARBA" id="ARBA00012438"/>
    </source>
</evidence>
<feature type="transmembrane region" description="Helical" evidence="9">
    <location>
        <begin position="34"/>
        <end position="64"/>
    </location>
</feature>
<dbReference type="InterPro" id="IPR003594">
    <property type="entry name" value="HATPase_dom"/>
</dbReference>
<name>A0ABX0Y9N1_9ACTN</name>
<dbReference type="EC" id="2.7.13.3" evidence="2"/>
<keyword evidence="3" id="KW-0597">Phosphoprotein</keyword>
<gene>
    <name evidence="11" type="ORF">HC031_30075</name>
</gene>
<comment type="caution">
    <text evidence="11">The sequence shown here is derived from an EMBL/GenBank/DDBJ whole genome shotgun (WGS) entry which is preliminary data.</text>
</comment>
<evidence type="ECO:0000313" key="12">
    <source>
        <dbReference type="Proteomes" id="UP000722989"/>
    </source>
</evidence>
<sequence>MRSRHAWVHPGLGILVAGLGVVQQLGSPADTHLAVALCACLLGGGAVAVLPAAPLAGLGALLVVDAGYQVAFGDPPFATFLATMIAMYHLARAATRRTMLTGYAATLAALVVMDVVVSVRGLDSPAGVIIPIVYFAAAAGLGALVRHTANYARIARERTEALEREQAHLAELAAATERARIARELHDVISHSVSLMVLQAEAAREVVDAHPDRAAQTLDVIGDTGRRAIGDLRQLLGVLRSDEDAVPVDLGALVEPVRATGLAVELIESGEPIPAPLRATAYRVVQEALTNTLKHAAASKVVVTVTHDAGGVTLEVVDDGAGTPQPAAGSGRGLAGMAERVQVLGGTLSTQHLTPHGFRVLAQLPVCE</sequence>
<dbReference type="PANTHER" id="PTHR24421:SF10">
    <property type="entry name" value="NITRATE_NITRITE SENSOR PROTEIN NARQ"/>
    <property type="match status" value="1"/>
</dbReference>
<evidence type="ECO:0000256" key="6">
    <source>
        <dbReference type="ARBA" id="ARBA00022777"/>
    </source>
</evidence>
<feature type="transmembrane region" description="Helical" evidence="9">
    <location>
        <begin position="6"/>
        <end position="22"/>
    </location>
</feature>
<dbReference type="InterPro" id="IPR011712">
    <property type="entry name" value="Sig_transdc_His_kin_sub3_dim/P"/>
</dbReference>
<proteinExistence type="predicted"/>
<organism evidence="11 12">
    <name type="scientific">Planosporangium thailandense</name>
    <dbReference type="NCBI Taxonomy" id="765197"/>
    <lineage>
        <taxon>Bacteria</taxon>
        <taxon>Bacillati</taxon>
        <taxon>Actinomycetota</taxon>
        <taxon>Actinomycetes</taxon>
        <taxon>Micromonosporales</taxon>
        <taxon>Micromonosporaceae</taxon>
        <taxon>Planosporangium</taxon>
    </lineage>
</organism>
<keyword evidence="6 11" id="KW-0418">Kinase</keyword>
<evidence type="ECO:0000256" key="3">
    <source>
        <dbReference type="ARBA" id="ARBA00022553"/>
    </source>
</evidence>
<dbReference type="PANTHER" id="PTHR24421">
    <property type="entry name" value="NITRATE/NITRITE SENSOR PROTEIN NARX-RELATED"/>
    <property type="match status" value="1"/>
</dbReference>
<keyword evidence="9" id="KW-0812">Transmembrane</keyword>
<dbReference type="InterPro" id="IPR050482">
    <property type="entry name" value="Sensor_HK_TwoCompSys"/>
</dbReference>
<evidence type="ECO:0000256" key="1">
    <source>
        <dbReference type="ARBA" id="ARBA00000085"/>
    </source>
</evidence>
<feature type="transmembrane region" description="Helical" evidence="9">
    <location>
        <begin position="128"/>
        <end position="149"/>
    </location>
</feature>
<feature type="domain" description="Histidine kinase" evidence="10">
    <location>
        <begin position="283"/>
        <end position="368"/>
    </location>
</feature>
<dbReference type="Pfam" id="PF02518">
    <property type="entry name" value="HATPase_c"/>
    <property type="match status" value="1"/>
</dbReference>
<feature type="transmembrane region" description="Helical" evidence="9">
    <location>
        <begin position="103"/>
        <end position="122"/>
    </location>
</feature>
<keyword evidence="12" id="KW-1185">Reference proteome</keyword>
<dbReference type="GO" id="GO:0016301">
    <property type="term" value="F:kinase activity"/>
    <property type="evidence" value="ECO:0007669"/>
    <property type="project" value="UniProtKB-KW"/>
</dbReference>
<dbReference type="PROSITE" id="PS50109">
    <property type="entry name" value="HIS_KIN"/>
    <property type="match status" value="1"/>
</dbReference>
<comment type="catalytic activity">
    <reaction evidence="1">
        <text>ATP + protein L-histidine = ADP + protein N-phospho-L-histidine.</text>
        <dbReference type="EC" id="2.7.13.3"/>
    </reaction>
</comment>